<dbReference type="EMBL" id="AMRI01000005">
    <property type="protein sequence ID" value="EKE76274.1"/>
    <property type="molecule type" value="Genomic_DNA"/>
</dbReference>
<evidence type="ECO:0000313" key="11">
    <source>
        <dbReference type="EMBL" id="EKE76274.1"/>
    </source>
</evidence>
<dbReference type="InterPro" id="IPR025966">
    <property type="entry name" value="OppC_N"/>
</dbReference>
<keyword evidence="2 9" id="KW-0813">Transport</keyword>
<keyword evidence="5 9" id="KW-0812">Transmembrane</keyword>
<keyword evidence="6 9" id="KW-1133">Transmembrane helix</keyword>
<dbReference type="CDD" id="cd06261">
    <property type="entry name" value="TM_PBP2"/>
    <property type="match status" value="1"/>
</dbReference>
<comment type="caution">
    <text evidence="11">The sequence shown here is derived from an EMBL/GenBank/DDBJ whole genome shotgun (WGS) entry which is preliminary data.</text>
</comment>
<keyword evidence="12" id="KW-1185">Reference proteome</keyword>
<evidence type="ECO:0000256" key="3">
    <source>
        <dbReference type="ARBA" id="ARBA00022475"/>
    </source>
</evidence>
<accession>K2K0K7</accession>
<feature type="transmembrane region" description="Helical" evidence="9">
    <location>
        <begin position="31"/>
        <end position="50"/>
    </location>
</feature>
<feature type="domain" description="ABC transmembrane type-1" evidence="10">
    <location>
        <begin position="99"/>
        <end position="284"/>
    </location>
</feature>
<dbReference type="Proteomes" id="UP000006755">
    <property type="component" value="Unassembled WGS sequence"/>
</dbReference>
<dbReference type="SUPFAM" id="SSF161098">
    <property type="entry name" value="MetI-like"/>
    <property type="match status" value="1"/>
</dbReference>
<dbReference type="OrthoDB" id="9805884at2"/>
<evidence type="ECO:0000256" key="6">
    <source>
        <dbReference type="ARBA" id="ARBA00022989"/>
    </source>
</evidence>
<feature type="transmembrane region" description="Helical" evidence="9">
    <location>
        <begin position="159"/>
        <end position="177"/>
    </location>
</feature>
<keyword evidence="7 9" id="KW-0472">Membrane</keyword>
<sequence>MLSPNLYTDERIPSPLVQTWRAFRKSPQAMVGLYLMGLLLIATVFGPLLAPFDPEVQHPDALLVPPSWAQAGHVDFFVGTDDLGRDLLSRLLHGAHLTFGSALLVVTAAALIGVVLGAISGTLKGLQGSILHHFLDTLLSIPSVLLAITFVAIQGPGLGAALLAVWLALVPQFIRVTHDAVAAEMEKEYVVAARMDGVGRLRLLWDVILPNVADTIVHQYALGLSAAVLDISALGFLNLGAQAPLPEWGAMLAGATDLAYMAPWTVTLPGVAILTTMIAINLVGDGLRQALNARLEQ</sequence>
<comment type="similarity">
    <text evidence="8">Belongs to the binding-protein-dependent transport system permease family. OppBC subfamily.</text>
</comment>
<dbReference type="eggNOG" id="COG4171">
    <property type="taxonomic scope" value="Bacteria"/>
</dbReference>
<name>K2K0K7_9GAMM</name>
<evidence type="ECO:0000256" key="9">
    <source>
        <dbReference type="RuleBase" id="RU363032"/>
    </source>
</evidence>
<reference evidence="11 12" key="1">
    <citation type="journal article" date="2012" name="J. Bacteriol.">
        <title>Genome Sequence of Gallaecimonas xiamenensis Type Strain 3-C-1.</title>
        <authorList>
            <person name="Lai Q."/>
            <person name="Wang L."/>
            <person name="Wang W."/>
            <person name="Shao Z."/>
        </authorList>
    </citation>
    <scope>NUCLEOTIDE SEQUENCE [LARGE SCALE GENOMIC DNA]</scope>
    <source>
        <strain evidence="11 12">3-C-1</strain>
    </source>
</reference>
<feature type="transmembrane region" description="Helical" evidence="9">
    <location>
        <begin position="97"/>
        <end position="119"/>
    </location>
</feature>
<dbReference type="PANTHER" id="PTHR43386:SF5">
    <property type="entry name" value="PUTRESCINE EXPORT SYSTEM PERMEASE PROTEIN SAPC"/>
    <property type="match status" value="1"/>
</dbReference>
<gene>
    <name evidence="11" type="ORF">B3C1_05180</name>
</gene>
<dbReference type="InterPro" id="IPR035906">
    <property type="entry name" value="MetI-like_sf"/>
</dbReference>
<evidence type="ECO:0000256" key="4">
    <source>
        <dbReference type="ARBA" id="ARBA00022519"/>
    </source>
</evidence>
<feature type="transmembrane region" description="Helical" evidence="9">
    <location>
        <begin position="220"/>
        <end position="241"/>
    </location>
</feature>
<evidence type="ECO:0000256" key="5">
    <source>
        <dbReference type="ARBA" id="ARBA00022692"/>
    </source>
</evidence>
<dbReference type="STRING" id="745411.B3C1_05180"/>
<dbReference type="GO" id="GO:0055085">
    <property type="term" value="P:transmembrane transport"/>
    <property type="evidence" value="ECO:0007669"/>
    <property type="project" value="InterPro"/>
</dbReference>
<dbReference type="PANTHER" id="PTHR43386">
    <property type="entry name" value="OLIGOPEPTIDE TRANSPORT SYSTEM PERMEASE PROTEIN APPC"/>
    <property type="match status" value="1"/>
</dbReference>
<keyword evidence="3" id="KW-1003">Cell membrane</keyword>
<proteinExistence type="inferred from homology"/>
<dbReference type="Gene3D" id="1.10.3720.10">
    <property type="entry name" value="MetI-like"/>
    <property type="match status" value="1"/>
</dbReference>
<dbReference type="InterPro" id="IPR000515">
    <property type="entry name" value="MetI-like"/>
</dbReference>
<dbReference type="Pfam" id="PF12911">
    <property type="entry name" value="OppC_N"/>
    <property type="match status" value="1"/>
</dbReference>
<organism evidence="11 12">
    <name type="scientific">Gallaecimonas xiamenensis 3-C-1</name>
    <dbReference type="NCBI Taxonomy" id="745411"/>
    <lineage>
        <taxon>Bacteria</taxon>
        <taxon>Pseudomonadati</taxon>
        <taxon>Pseudomonadota</taxon>
        <taxon>Gammaproteobacteria</taxon>
        <taxon>Enterobacterales</taxon>
        <taxon>Gallaecimonadaceae</taxon>
        <taxon>Gallaecimonas</taxon>
    </lineage>
</organism>
<dbReference type="InterPro" id="IPR050366">
    <property type="entry name" value="BP-dependent_transpt_permease"/>
</dbReference>
<dbReference type="RefSeq" id="WP_008483385.1">
    <property type="nucleotide sequence ID" value="NZ_AMRI01000005.1"/>
</dbReference>
<dbReference type="PROSITE" id="PS50928">
    <property type="entry name" value="ABC_TM1"/>
    <property type="match status" value="1"/>
</dbReference>
<feature type="transmembrane region" description="Helical" evidence="9">
    <location>
        <begin position="131"/>
        <end position="153"/>
    </location>
</feature>
<dbReference type="GO" id="GO:0005886">
    <property type="term" value="C:plasma membrane"/>
    <property type="evidence" value="ECO:0007669"/>
    <property type="project" value="UniProtKB-SubCell"/>
</dbReference>
<evidence type="ECO:0000256" key="2">
    <source>
        <dbReference type="ARBA" id="ARBA00022448"/>
    </source>
</evidence>
<dbReference type="Pfam" id="PF00528">
    <property type="entry name" value="BPD_transp_1"/>
    <property type="match status" value="1"/>
</dbReference>
<evidence type="ECO:0000256" key="1">
    <source>
        <dbReference type="ARBA" id="ARBA00004429"/>
    </source>
</evidence>
<evidence type="ECO:0000256" key="8">
    <source>
        <dbReference type="ARBA" id="ARBA00024202"/>
    </source>
</evidence>
<dbReference type="PATRIC" id="fig|745411.4.peg.1030"/>
<comment type="subcellular location">
    <subcellularLocation>
        <location evidence="1">Cell inner membrane</location>
        <topology evidence="1">Multi-pass membrane protein</topology>
    </subcellularLocation>
    <subcellularLocation>
        <location evidence="9">Cell membrane</location>
        <topology evidence="9">Multi-pass membrane protein</topology>
    </subcellularLocation>
</comment>
<keyword evidence="4" id="KW-0997">Cell inner membrane</keyword>
<evidence type="ECO:0000259" key="10">
    <source>
        <dbReference type="PROSITE" id="PS50928"/>
    </source>
</evidence>
<evidence type="ECO:0000313" key="12">
    <source>
        <dbReference type="Proteomes" id="UP000006755"/>
    </source>
</evidence>
<protein>
    <submittedName>
        <fullName evidence="11">Binding-protein-dependent transport system inner membrane protein</fullName>
    </submittedName>
</protein>
<dbReference type="AlphaFoldDB" id="K2K0K7"/>
<feature type="transmembrane region" description="Helical" evidence="9">
    <location>
        <begin position="261"/>
        <end position="284"/>
    </location>
</feature>
<evidence type="ECO:0000256" key="7">
    <source>
        <dbReference type="ARBA" id="ARBA00023136"/>
    </source>
</evidence>